<dbReference type="Pfam" id="PF01063">
    <property type="entry name" value="Aminotran_4"/>
    <property type="match status" value="1"/>
</dbReference>
<dbReference type="InterPro" id="IPR001544">
    <property type="entry name" value="Aminotrans_IV"/>
</dbReference>
<dbReference type="InterPro" id="IPR043131">
    <property type="entry name" value="BCAT-like_N"/>
</dbReference>
<dbReference type="OrthoDB" id="64220at2759"/>
<accession>A0A061AFC6</accession>
<dbReference type="Gene3D" id="3.20.10.10">
    <property type="entry name" value="D-amino Acid Aminotransferase, subunit A, domain 2"/>
    <property type="match status" value="1"/>
</dbReference>
<dbReference type="SUPFAM" id="SSF56752">
    <property type="entry name" value="D-aminoacid aminotransferase-like PLP-dependent enzymes"/>
    <property type="match status" value="1"/>
</dbReference>
<dbReference type="InterPro" id="IPR043132">
    <property type="entry name" value="BCAT-like_C"/>
</dbReference>
<dbReference type="GO" id="GO:0003824">
    <property type="term" value="F:catalytic activity"/>
    <property type="evidence" value="ECO:0007669"/>
    <property type="project" value="InterPro"/>
</dbReference>
<proteinExistence type="predicted"/>
<name>A0A061AFC6_RHOTO</name>
<dbReference type="InterPro" id="IPR036038">
    <property type="entry name" value="Aminotransferase-like"/>
</dbReference>
<dbReference type="AlphaFoldDB" id="A0A061AFC6"/>
<evidence type="ECO:0000313" key="2">
    <source>
        <dbReference type="EMBL" id="CDR35847.1"/>
    </source>
</evidence>
<dbReference type="EMBL" id="LK052936">
    <property type="protein sequence ID" value="CDR35847.1"/>
    <property type="molecule type" value="Genomic_DNA"/>
</dbReference>
<gene>
    <name evidence="2" type="ORF">RHTO0S_01e08482g</name>
</gene>
<sequence>MAGESQSFNLMTALTYSPSRPDEPFSLLNRHLARLRDAHAAFARELPDCWCASTSMPDDAAMRKELERAVEEAKASGKEGDLRIRLSILPTGQPHAECFPLTPMPSYPVRLVLDDRPTEYGEPFLRYKTSQREVYDEARRRQGATLHPSPDPSDPPFDVLLFNSSRQLTETTISNVAFRLSDHAKDAYITPSTECGLLEGVMRAELLEKGEIKEGVVTIDDLREAAQRETLEIICFNGVRGVFPAYIAPEDLQ</sequence>
<reference evidence="2" key="1">
    <citation type="journal article" date="2014" name="Genome Announc.">
        <title>Draft genome sequence of Rhodosporidium toruloides CECT1137, an oleaginous yeast of biotechnological interest.</title>
        <authorList>
            <person name="Morin N."/>
            <person name="Calcas X."/>
            <person name="Devillers H."/>
            <person name="Durrens P."/>
            <person name="Sherman D.J."/>
            <person name="Nicaud J.-M."/>
            <person name="Neuveglise C."/>
        </authorList>
    </citation>
    <scope>NUCLEOTIDE SEQUENCE</scope>
    <source>
        <strain evidence="2">CECT1137</strain>
    </source>
</reference>
<organism evidence="2">
    <name type="scientific">Rhodotorula toruloides</name>
    <name type="common">Yeast</name>
    <name type="synonym">Rhodosporidium toruloides</name>
    <dbReference type="NCBI Taxonomy" id="5286"/>
    <lineage>
        <taxon>Eukaryota</taxon>
        <taxon>Fungi</taxon>
        <taxon>Dikarya</taxon>
        <taxon>Basidiomycota</taxon>
        <taxon>Pucciniomycotina</taxon>
        <taxon>Microbotryomycetes</taxon>
        <taxon>Sporidiobolales</taxon>
        <taxon>Sporidiobolaceae</taxon>
        <taxon>Rhodotorula</taxon>
    </lineage>
</organism>
<evidence type="ECO:0000256" key="1">
    <source>
        <dbReference type="SAM" id="MobiDB-lite"/>
    </source>
</evidence>
<feature type="region of interest" description="Disordered" evidence="1">
    <location>
        <begin position="137"/>
        <end position="156"/>
    </location>
</feature>
<protein>
    <submittedName>
        <fullName evidence="2">RHTO0S01e08482g1_1</fullName>
    </submittedName>
</protein>
<dbReference type="Gene3D" id="3.30.470.10">
    <property type="match status" value="1"/>
</dbReference>